<keyword evidence="6" id="KW-0732">Signal</keyword>
<sequence>MKFSILVVTFVALAQAAPLINNGGQAVPGSYIVALKNGQTAASFAPRFNSIAQRQNGRGGRKPTISRTYENFPGFAAILNDAALKELLASDDVDYIEQDAIVTAFGTQTNPPSWGLTRISQHVRDLTQPYYYNNTAGLGITAYVIDTGINVQHVDFGGRATWGANYVTGSPNTDENGHGTAVAAIIGGTQHGVAKKISFKAVKVLDAQGSGTTSRVIAGMDWVITNAIPGKSVVNMSLGGGTSTAIDAAAQRLYAKNIPLFAALGNSGNSCSASPAGSANVFTVGSSDSNDKVASTISNGACVEIFAPGQSIKTAWIGSNTATTTLSGSSFSTAFVSGTAGLYLSFNTIPTAQGVYNHLINTATLNVLTGALNGAPNRLVYNGGP</sequence>
<keyword evidence="4 5" id="KW-0720">Serine protease</keyword>
<dbReference type="GO" id="GO:0004252">
    <property type="term" value="F:serine-type endopeptidase activity"/>
    <property type="evidence" value="ECO:0007669"/>
    <property type="project" value="UniProtKB-UniRule"/>
</dbReference>
<dbReference type="InterPro" id="IPR037045">
    <property type="entry name" value="S8pro/Inhibitor_I9_sf"/>
</dbReference>
<feature type="active site" description="Charge relay system" evidence="5">
    <location>
        <position position="146"/>
    </location>
</feature>
<dbReference type="EMBL" id="JAAAUY010000840">
    <property type="protein sequence ID" value="KAF9325994.1"/>
    <property type="molecule type" value="Genomic_DNA"/>
</dbReference>
<protein>
    <submittedName>
        <fullName evidence="9">Uncharacterized protein</fullName>
    </submittedName>
</protein>
<dbReference type="AlphaFoldDB" id="A0A9P5SGU5"/>
<dbReference type="Gene3D" id="3.40.50.200">
    <property type="entry name" value="Peptidase S8/S53 domain"/>
    <property type="match status" value="1"/>
</dbReference>
<proteinExistence type="inferred from homology"/>
<keyword evidence="10" id="KW-1185">Reference proteome</keyword>
<dbReference type="InterPro" id="IPR034193">
    <property type="entry name" value="PCSK9_ProteinaseK-like"/>
</dbReference>
<keyword evidence="2 5" id="KW-0645">Protease</keyword>
<keyword evidence="3 5" id="KW-0378">Hydrolase</keyword>
<gene>
    <name evidence="9" type="ORF">BG006_010548</name>
</gene>
<dbReference type="PROSITE" id="PS00136">
    <property type="entry name" value="SUBTILASE_ASP"/>
    <property type="match status" value="1"/>
</dbReference>
<dbReference type="CDD" id="cd04077">
    <property type="entry name" value="Peptidases_S8_PCSK9_ProteinaseK_like"/>
    <property type="match status" value="1"/>
</dbReference>
<feature type="active site" description="Charge relay system" evidence="5">
    <location>
        <position position="178"/>
    </location>
</feature>
<dbReference type="FunFam" id="3.40.50.200:FF:000014">
    <property type="entry name" value="Proteinase K"/>
    <property type="match status" value="1"/>
</dbReference>
<feature type="domain" description="Inhibitor I9" evidence="8">
    <location>
        <begin position="30"/>
        <end position="103"/>
    </location>
</feature>
<feature type="signal peptide" evidence="6">
    <location>
        <begin position="1"/>
        <end position="16"/>
    </location>
</feature>
<evidence type="ECO:0000256" key="3">
    <source>
        <dbReference type="ARBA" id="ARBA00022801"/>
    </source>
</evidence>
<dbReference type="PRINTS" id="PR00723">
    <property type="entry name" value="SUBTILISIN"/>
</dbReference>
<feature type="chain" id="PRO_5040470325" evidence="6">
    <location>
        <begin position="17"/>
        <end position="385"/>
    </location>
</feature>
<dbReference type="InterPro" id="IPR015500">
    <property type="entry name" value="Peptidase_S8_subtilisin-rel"/>
</dbReference>
<evidence type="ECO:0000256" key="6">
    <source>
        <dbReference type="SAM" id="SignalP"/>
    </source>
</evidence>
<comment type="similarity">
    <text evidence="1 5">Belongs to the peptidase S8 family.</text>
</comment>
<dbReference type="InterPro" id="IPR050131">
    <property type="entry name" value="Peptidase_S8_subtilisin-like"/>
</dbReference>
<evidence type="ECO:0000259" key="8">
    <source>
        <dbReference type="Pfam" id="PF05922"/>
    </source>
</evidence>
<dbReference type="InterPro" id="IPR000209">
    <property type="entry name" value="Peptidase_S8/S53_dom"/>
</dbReference>
<feature type="domain" description="Peptidase S8/S53" evidence="7">
    <location>
        <begin position="140"/>
        <end position="366"/>
    </location>
</feature>
<dbReference type="Pfam" id="PF05922">
    <property type="entry name" value="Inhibitor_I9"/>
    <property type="match status" value="1"/>
</dbReference>
<evidence type="ECO:0000313" key="9">
    <source>
        <dbReference type="EMBL" id="KAF9325994.1"/>
    </source>
</evidence>
<comment type="caution">
    <text evidence="9">The sequence shown here is derived from an EMBL/GenBank/DDBJ whole genome shotgun (WGS) entry which is preliminary data.</text>
</comment>
<evidence type="ECO:0000259" key="7">
    <source>
        <dbReference type="Pfam" id="PF00082"/>
    </source>
</evidence>
<accession>A0A9P5SGU5</accession>
<dbReference type="PROSITE" id="PS51892">
    <property type="entry name" value="SUBTILASE"/>
    <property type="match status" value="1"/>
</dbReference>
<reference evidence="9" key="1">
    <citation type="journal article" date="2020" name="Fungal Divers.">
        <title>Resolving the Mortierellaceae phylogeny through synthesis of multi-gene phylogenetics and phylogenomics.</title>
        <authorList>
            <person name="Vandepol N."/>
            <person name="Liber J."/>
            <person name="Desiro A."/>
            <person name="Na H."/>
            <person name="Kennedy M."/>
            <person name="Barry K."/>
            <person name="Grigoriev I.V."/>
            <person name="Miller A.N."/>
            <person name="O'Donnell K."/>
            <person name="Stajich J.E."/>
            <person name="Bonito G."/>
        </authorList>
    </citation>
    <scope>NUCLEOTIDE SEQUENCE</scope>
    <source>
        <strain evidence="9">NVP1</strain>
    </source>
</reference>
<dbReference type="InterPro" id="IPR010259">
    <property type="entry name" value="S8pro/Inhibitor_I9"/>
</dbReference>
<dbReference type="Pfam" id="PF00082">
    <property type="entry name" value="Peptidase_S8"/>
    <property type="match status" value="1"/>
</dbReference>
<evidence type="ECO:0000256" key="1">
    <source>
        <dbReference type="ARBA" id="ARBA00011073"/>
    </source>
</evidence>
<name>A0A9P5SGU5_9FUNG</name>
<organism evidence="9 10">
    <name type="scientific">Podila minutissima</name>
    <dbReference type="NCBI Taxonomy" id="64525"/>
    <lineage>
        <taxon>Eukaryota</taxon>
        <taxon>Fungi</taxon>
        <taxon>Fungi incertae sedis</taxon>
        <taxon>Mucoromycota</taxon>
        <taxon>Mortierellomycotina</taxon>
        <taxon>Mortierellomycetes</taxon>
        <taxon>Mortierellales</taxon>
        <taxon>Mortierellaceae</taxon>
        <taxon>Podila</taxon>
    </lineage>
</organism>
<evidence type="ECO:0000313" key="10">
    <source>
        <dbReference type="Proteomes" id="UP000696485"/>
    </source>
</evidence>
<evidence type="ECO:0000256" key="2">
    <source>
        <dbReference type="ARBA" id="ARBA00022670"/>
    </source>
</evidence>
<dbReference type="SUPFAM" id="SSF52743">
    <property type="entry name" value="Subtilisin-like"/>
    <property type="match status" value="1"/>
</dbReference>
<evidence type="ECO:0000256" key="4">
    <source>
        <dbReference type="ARBA" id="ARBA00022825"/>
    </source>
</evidence>
<dbReference type="Gene3D" id="3.30.70.80">
    <property type="entry name" value="Peptidase S8 propeptide/proteinase inhibitor I9"/>
    <property type="match status" value="1"/>
</dbReference>
<evidence type="ECO:0000256" key="5">
    <source>
        <dbReference type="PROSITE-ProRule" id="PRU01240"/>
    </source>
</evidence>
<dbReference type="GO" id="GO:0006508">
    <property type="term" value="P:proteolysis"/>
    <property type="evidence" value="ECO:0007669"/>
    <property type="project" value="UniProtKB-KW"/>
</dbReference>
<dbReference type="InterPro" id="IPR036852">
    <property type="entry name" value="Peptidase_S8/S53_dom_sf"/>
</dbReference>
<dbReference type="PANTHER" id="PTHR43806:SF11">
    <property type="entry name" value="CEREVISIN-RELATED"/>
    <property type="match status" value="1"/>
</dbReference>
<dbReference type="SUPFAM" id="SSF54897">
    <property type="entry name" value="Protease propeptides/inhibitors"/>
    <property type="match status" value="1"/>
</dbReference>
<dbReference type="Proteomes" id="UP000696485">
    <property type="component" value="Unassembled WGS sequence"/>
</dbReference>
<dbReference type="PANTHER" id="PTHR43806">
    <property type="entry name" value="PEPTIDASE S8"/>
    <property type="match status" value="1"/>
</dbReference>
<dbReference type="InterPro" id="IPR023827">
    <property type="entry name" value="Peptidase_S8_Asp-AS"/>
</dbReference>
<dbReference type="GO" id="GO:0005615">
    <property type="term" value="C:extracellular space"/>
    <property type="evidence" value="ECO:0007669"/>
    <property type="project" value="TreeGrafter"/>
</dbReference>
<feature type="active site" description="Charge relay system" evidence="5">
    <location>
        <position position="330"/>
    </location>
</feature>